<dbReference type="InterPro" id="IPR005883">
    <property type="entry name" value="PilM"/>
</dbReference>
<dbReference type="EMBL" id="PCTA01000022">
    <property type="protein sequence ID" value="PIP61590.1"/>
    <property type="molecule type" value="Genomic_DNA"/>
</dbReference>
<dbReference type="PANTHER" id="PTHR32432:SF3">
    <property type="entry name" value="ETHANOLAMINE UTILIZATION PROTEIN EUTJ"/>
    <property type="match status" value="1"/>
</dbReference>
<dbReference type="Gene3D" id="3.30.420.40">
    <property type="match status" value="2"/>
</dbReference>
<gene>
    <name evidence="1" type="ORF">COW99_02990</name>
</gene>
<dbReference type="NCBIfam" id="TIGR01175">
    <property type="entry name" value="pilM"/>
    <property type="match status" value="1"/>
</dbReference>
<name>A0A2H0BX26_9BACT</name>
<evidence type="ECO:0000313" key="2">
    <source>
        <dbReference type="Proteomes" id="UP000231246"/>
    </source>
</evidence>
<dbReference type="AlphaFoldDB" id="A0A2H0BX26"/>
<dbReference type="Proteomes" id="UP000231246">
    <property type="component" value="Unassembled WGS sequence"/>
</dbReference>
<protein>
    <recommendedName>
        <fullName evidence="3">SHS2 domain-containing protein</fullName>
    </recommendedName>
</protein>
<dbReference type="PIRSF" id="PIRSF019169">
    <property type="entry name" value="PilM"/>
    <property type="match status" value="1"/>
</dbReference>
<accession>A0A2H0BX26</accession>
<dbReference type="SUPFAM" id="SSF53067">
    <property type="entry name" value="Actin-like ATPase domain"/>
    <property type="match status" value="2"/>
</dbReference>
<dbReference type="PANTHER" id="PTHR32432">
    <property type="entry name" value="CELL DIVISION PROTEIN FTSA-RELATED"/>
    <property type="match status" value="1"/>
</dbReference>
<dbReference type="InterPro" id="IPR043129">
    <property type="entry name" value="ATPase_NBD"/>
</dbReference>
<evidence type="ECO:0008006" key="3">
    <source>
        <dbReference type="Google" id="ProtNLM"/>
    </source>
</evidence>
<sequence length="337" mass="37108">MGRSIGIDIDAKYIRVVELESVKKSWKVITYGAISSPISQPVIDSKDDIKETASRIKQLLKEVRVSSKNINTALPESQAFTQVITTPLLSQKEMDSAMKWQAEQYVPLPLEDVSFGYNILNKDSANNSMRVLISAAPLNLIDKYNELIKAAGLNPQHVETRILSSIRALSRNTPDDYVSAVIELGEYSSDFAFFTNSNILFTNSISTGGRAITRAISQEFNLNPQQADRYKVTYGVDPSQLDGKVYNAIKPLIDQFVRELNNGFIYFHDQYPNHQVKLVFLTGEGALMPGIVKLIAEQFGVEVQRGDPFAGLSFTKGVDAPSASASAFTAAVGLAMI</sequence>
<dbReference type="InterPro" id="IPR050696">
    <property type="entry name" value="FtsA/MreB"/>
</dbReference>
<evidence type="ECO:0000313" key="1">
    <source>
        <dbReference type="EMBL" id="PIP61590.1"/>
    </source>
</evidence>
<organism evidence="1 2">
    <name type="scientific">Candidatus Roizmanbacteria bacterium CG22_combo_CG10-13_8_21_14_all_38_20</name>
    <dbReference type="NCBI Taxonomy" id="1974862"/>
    <lineage>
        <taxon>Bacteria</taxon>
        <taxon>Candidatus Roizmaniibacteriota</taxon>
    </lineage>
</organism>
<dbReference type="CDD" id="cd24049">
    <property type="entry name" value="ASKHA_NBD_PilM"/>
    <property type="match status" value="1"/>
</dbReference>
<proteinExistence type="predicted"/>
<dbReference type="Pfam" id="PF11104">
    <property type="entry name" value="PilM_2"/>
    <property type="match status" value="1"/>
</dbReference>
<reference evidence="1 2" key="1">
    <citation type="submission" date="2017-09" db="EMBL/GenBank/DDBJ databases">
        <title>Depth-based differentiation of microbial function through sediment-hosted aquifers and enrichment of novel symbionts in the deep terrestrial subsurface.</title>
        <authorList>
            <person name="Probst A.J."/>
            <person name="Ladd B."/>
            <person name="Jarett J.K."/>
            <person name="Geller-Mcgrath D.E."/>
            <person name="Sieber C.M."/>
            <person name="Emerson J.B."/>
            <person name="Anantharaman K."/>
            <person name="Thomas B.C."/>
            <person name="Malmstrom R."/>
            <person name="Stieglmeier M."/>
            <person name="Klingl A."/>
            <person name="Woyke T."/>
            <person name="Ryan C.M."/>
            <person name="Banfield J.F."/>
        </authorList>
    </citation>
    <scope>NUCLEOTIDE SEQUENCE [LARGE SCALE GENOMIC DNA]</scope>
    <source>
        <strain evidence="1">CG22_combo_CG10-13_8_21_14_all_38_20</strain>
    </source>
</reference>
<dbReference type="Gene3D" id="3.30.1490.300">
    <property type="match status" value="1"/>
</dbReference>
<comment type="caution">
    <text evidence="1">The sequence shown here is derived from an EMBL/GenBank/DDBJ whole genome shotgun (WGS) entry which is preliminary data.</text>
</comment>